<dbReference type="BioCyc" id="JESP1508404:G14D9-10919-MONOMER"/>
<evidence type="ECO:0000313" key="1">
    <source>
        <dbReference type="EMBL" id="AJD90981.1"/>
    </source>
</evidence>
<gene>
    <name evidence="1" type="ORF">JMA_16640</name>
</gene>
<organism evidence="1 2">
    <name type="scientific">Jeotgalibacillus malaysiensis</name>
    <dbReference type="NCBI Taxonomy" id="1508404"/>
    <lineage>
        <taxon>Bacteria</taxon>
        <taxon>Bacillati</taxon>
        <taxon>Bacillota</taxon>
        <taxon>Bacilli</taxon>
        <taxon>Bacillales</taxon>
        <taxon>Caryophanaceae</taxon>
        <taxon>Jeotgalibacillus</taxon>
    </lineage>
</organism>
<evidence type="ECO:0008006" key="3">
    <source>
        <dbReference type="Google" id="ProtNLM"/>
    </source>
</evidence>
<accession>A0A0B5ALI3</accession>
<keyword evidence="2" id="KW-1185">Reference proteome</keyword>
<proteinExistence type="predicted"/>
<protein>
    <recommendedName>
        <fullName evidence="3">Flagellar hook-length control protein-like C-terminal domain-containing protein</fullName>
    </recommendedName>
</protein>
<name>A0A0B5ALI3_9BACL</name>
<sequence>MSSFISGQYRQANSLPPERQFTLKAGQILHGKVLKQLGHQQVEIQFGGRTLTAVTSGGINEGESRWFQVESTGNPPVIKPVRSDGSGKPDMQQILQNAGLAGNKEVRELLSSMIRLQQPVTSEKLTEAAALLNKSADKAEGLSVIKWMVSRDLPLKDTLFQPILSANRGLAEPMNGLLQQLQSQLKTSGELPLKQMLQTLQDPYSKVTQDLAIQKVFERLTGGTAVEKNEAFNALKQMQILPKEATLSNWSNGLISGHTTKGIEQLIKSLAALPQNQTVQQQISELQIALKGLQPGASQQAAEAVIKGQQLLSSISPQSHLLSLQALQIQQSNTVRPQVFMQALGEVQQLIGQHTNSVSLQLMIKEIVQKMGSDFEARLLNTTNPASAALNIKAQLQALIDTAGTPLQTRDTAEQLINRLNGMQLLSADNGPQQQILMQFPLQLGETNTDVMMKMNGRKKSDGSLDPDHVRVLFYLTLGTLKESIIDMNVQNRIVSLDIYNEHEHLEQIAKPFIPALQTALDQTGYTFSSVKFHSTKDVDPPILNPAEDALSSAYHKVDIKI</sequence>
<dbReference type="HOGENOM" id="CLU_029904_0_0_9"/>
<evidence type="ECO:0000313" key="2">
    <source>
        <dbReference type="Proteomes" id="UP000031449"/>
    </source>
</evidence>
<dbReference type="EMBL" id="CP009416">
    <property type="protein sequence ID" value="AJD90981.1"/>
    <property type="molecule type" value="Genomic_DNA"/>
</dbReference>
<dbReference type="KEGG" id="jeo:JMA_16640"/>
<dbReference type="STRING" id="1508404.JMA_16640"/>
<reference evidence="1 2" key="1">
    <citation type="submission" date="2014-08" db="EMBL/GenBank/DDBJ databases">
        <title>Complete genome of a marine bacteria Jeotgalibacillus malaysiensis.</title>
        <authorList>
            <person name="Yaakop A.S."/>
            <person name="Chan K.-G."/>
            <person name="Goh K.M."/>
        </authorList>
    </citation>
    <scope>NUCLEOTIDE SEQUENCE [LARGE SCALE GENOMIC DNA]</scope>
    <source>
        <strain evidence="1 2">D5</strain>
    </source>
</reference>
<dbReference type="OrthoDB" id="2351076at2"/>
<dbReference type="Proteomes" id="UP000031449">
    <property type="component" value="Chromosome"/>
</dbReference>
<dbReference type="AlphaFoldDB" id="A0A0B5ALI3"/>